<feature type="compositionally biased region" description="Low complexity" evidence="1">
    <location>
        <begin position="565"/>
        <end position="576"/>
    </location>
</feature>
<feature type="compositionally biased region" description="Low complexity" evidence="1">
    <location>
        <begin position="544"/>
        <end position="554"/>
    </location>
</feature>
<organism evidence="2 3">
    <name type="scientific">Ceratocystis pirilliformis</name>
    <dbReference type="NCBI Taxonomy" id="259994"/>
    <lineage>
        <taxon>Eukaryota</taxon>
        <taxon>Fungi</taxon>
        <taxon>Dikarya</taxon>
        <taxon>Ascomycota</taxon>
        <taxon>Pezizomycotina</taxon>
        <taxon>Sordariomycetes</taxon>
        <taxon>Hypocreomycetidae</taxon>
        <taxon>Microascales</taxon>
        <taxon>Ceratocystidaceae</taxon>
        <taxon>Ceratocystis</taxon>
    </lineage>
</organism>
<feature type="compositionally biased region" description="Low complexity" evidence="1">
    <location>
        <begin position="189"/>
        <end position="207"/>
    </location>
</feature>
<evidence type="ECO:0000313" key="3">
    <source>
        <dbReference type="Proteomes" id="UP001583280"/>
    </source>
</evidence>
<sequence>MQQPDSSQRNNARILNWNHDVAKSTGSVVSSASNMKNPAKHHSTTVSRQPSKSKAKTQPKVPVEVDEGPTLLDSAGAAIFGLVGLAAGAALTYSMVKDNKTKTTETAIAHAVSTVTTTVNPAKPSAPKKAAQTAANGKNYGPSASRTGQIQSGNSYYVKAPSTVYAPSEVSMHKPLMITAPPTKGGSVAGSRTSRANSRARRAPSQADPDDWKTVAGAGRAPSQARQADPDDWRTVVGAGRAPSQARQTDTDDWKTVAGAGLGAGRAPSQARQPDTDDWRTVAGAGRAPSQARQTDTDDWRTVAGAGRPSSQARQSGPNDWETVAGAGRSAKNPSASSFNDFETVADASQKYGNNFGMSGAARSAKNPGVSAFDDFETVADASQKYGNNFGMSGAARSAKNPGVSAFDDFETVADASQRYGNNAGMSGATNWKNSAAVSTSRRGGGGYGDDWETVVEQDRPLMTGILIPNDFETVVDGSHPRGFPSESVAGSNAMKPRGIHINAGPDDWRTLVDESDRCSQASRQYSARDAQTTRVPLRGSKNAASSQAPSQAPRGSVKSKKGAKSTVSMSSKVTSRPPPSDFNSWDTETVLPNDSISCVGR</sequence>
<feature type="compositionally biased region" description="Low complexity" evidence="1">
    <location>
        <begin position="121"/>
        <end position="135"/>
    </location>
</feature>
<keyword evidence="3" id="KW-1185">Reference proteome</keyword>
<feature type="compositionally biased region" description="Polar residues" evidence="1">
    <location>
        <begin position="582"/>
        <end position="602"/>
    </location>
</feature>
<proteinExistence type="predicted"/>
<evidence type="ECO:0000313" key="2">
    <source>
        <dbReference type="EMBL" id="KAL1900409.1"/>
    </source>
</evidence>
<feature type="compositionally biased region" description="Polar residues" evidence="1">
    <location>
        <begin position="522"/>
        <end position="535"/>
    </location>
</feature>
<feature type="compositionally biased region" description="Polar residues" evidence="1">
    <location>
        <begin position="24"/>
        <end position="36"/>
    </location>
</feature>
<dbReference type="Proteomes" id="UP001583280">
    <property type="component" value="Unassembled WGS sequence"/>
</dbReference>
<feature type="region of interest" description="Disordered" evidence="1">
    <location>
        <begin position="522"/>
        <end position="602"/>
    </location>
</feature>
<accession>A0ABR3ZLM3</accession>
<reference evidence="2 3" key="1">
    <citation type="journal article" date="2024" name="IMA Fungus">
        <title>IMA Genome - F19 : A genome assembly and annotation guide to empower mycologists, including annotated draft genome sequences of Ceratocystis pirilliformis, Diaporthe australafricana, Fusarium ophioides, Paecilomyces lecythidis, and Sporothrix stenoceras.</title>
        <authorList>
            <person name="Aylward J."/>
            <person name="Wilson A.M."/>
            <person name="Visagie C.M."/>
            <person name="Spraker J."/>
            <person name="Barnes I."/>
            <person name="Buitendag C."/>
            <person name="Ceriani C."/>
            <person name="Del Mar Angel L."/>
            <person name="du Plessis D."/>
            <person name="Fuchs T."/>
            <person name="Gasser K."/>
            <person name="Kramer D."/>
            <person name="Li W."/>
            <person name="Munsamy K."/>
            <person name="Piso A."/>
            <person name="Price J.L."/>
            <person name="Sonnekus B."/>
            <person name="Thomas C."/>
            <person name="van der Nest A."/>
            <person name="van Dijk A."/>
            <person name="van Heerden A."/>
            <person name="van Vuuren N."/>
            <person name="Yilmaz N."/>
            <person name="Duong T.A."/>
            <person name="van der Merwe N.A."/>
            <person name="Wingfield M.J."/>
            <person name="Wingfield B.D."/>
        </authorList>
    </citation>
    <scope>NUCLEOTIDE SEQUENCE [LARGE SCALE GENOMIC DNA]</scope>
    <source>
        <strain evidence="2 3">CMW 12675</strain>
    </source>
</reference>
<feature type="region of interest" description="Disordered" evidence="1">
    <location>
        <begin position="119"/>
        <end position="150"/>
    </location>
</feature>
<evidence type="ECO:0000256" key="1">
    <source>
        <dbReference type="SAM" id="MobiDB-lite"/>
    </source>
</evidence>
<gene>
    <name evidence="2" type="ORF">Cpir12675_000991</name>
</gene>
<comment type="caution">
    <text evidence="2">The sequence shown here is derived from an EMBL/GenBank/DDBJ whole genome shotgun (WGS) entry which is preliminary data.</text>
</comment>
<name>A0ABR3ZLM3_9PEZI</name>
<feature type="region of interest" description="Disordered" evidence="1">
    <location>
        <begin position="178"/>
        <end position="338"/>
    </location>
</feature>
<feature type="compositionally biased region" description="Polar residues" evidence="1">
    <location>
        <begin position="309"/>
        <end position="318"/>
    </location>
</feature>
<feature type="region of interest" description="Disordered" evidence="1">
    <location>
        <begin position="478"/>
        <end position="508"/>
    </location>
</feature>
<protein>
    <submittedName>
        <fullName evidence="2">Uncharacterized protein</fullName>
    </submittedName>
</protein>
<dbReference type="EMBL" id="JAWDJO010000013">
    <property type="protein sequence ID" value="KAL1900409.1"/>
    <property type="molecule type" value="Genomic_DNA"/>
</dbReference>
<feature type="compositionally biased region" description="Polar residues" evidence="1">
    <location>
        <begin position="1"/>
        <end position="13"/>
    </location>
</feature>
<feature type="region of interest" description="Disordered" evidence="1">
    <location>
        <begin position="1"/>
        <end position="63"/>
    </location>
</feature>